<sequence>MDDSGTIETIEPNVWHEFDLNYYGVGLEVGDTETRRFYVDIPTDAESLTDDFSVIISIPNSDGTKTEFTYLITD</sequence>
<evidence type="ECO:0000313" key="2">
    <source>
        <dbReference type="Proteomes" id="UP000824001"/>
    </source>
</evidence>
<reference evidence="1" key="1">
    <citation type="submission" date="2020-10" db="EMBL/GenBank/DDBJ databases">
        <authorList>
            <person name="Gilroy R."/>
        </authorList>
    </citation>
    <scope>NUCLEOTIDE SEQUENCE</scope>
    <source>
        <strain evidence="1">ChiHjej10B9-9673</strain>
    </source>
</reference>
<name>A0A9D1FEU2_9FIRM</name>
<organism evidence="1 2">
    <name type="scientific">Candidatus Scatomorpha merdipullorum</name>
    <dbReference type="NCBI Taxonomy" id="2840927"/>
    <lineage>
        <taxon>Bacteria</taxon>
        <taxon>Bacillati</taxon>
        <taxon>Bacillota</taxon>
        <taxon>Clostridia</taxon>
        <taxon>Eubacteriales</taxon>
        <taxon>Candidatus Scatomorpha</taxon>
    </lineage>
</organism>
<dbReference type="AlphaFoldDB" id="A0A9D1FEU2"/>
<accession>A0A9D1FEU2</accession>
<reference evidence="1" key="2">
    <citation type="journal article" date="2021" name="PeerJ">
        <title>Extensive microbial diversity within the chicken gut microbiome revealed by metagenomics and culture.</title>
        <authorList>
            <person name="Gilroy R."/>
            <person name="Ravi A."/>
            <person name="Getino M."/>
            <person name="Pursley I."/>
            <person name="Horton D.L."/>
            <person name="Alikhan N.F."/>
            <person name="Baker D."/>
            <person name="Gharbi K."/>
            <person name="Hall N."/>
            <person name="Watson M."/>
            <person name="Adriaenssens E.M."/>
            <person name="Foster-Nyarko E."/>
            <person name="Jarju S."/>
            <person name="Secka A."/>
            <person name="Antonio M."/>
            <person name="Oren A."/>
            <person name="Chaudhuri R.R."/>
            <person name="La Ragione R."/>
            <person name="Hildebrand F."/>
            <person name="Pallen M.J."/>
        </authorList>
    </citation>
    <scope>NUCLEOTIDE SEQUENCE</scope>
    <source>
        <strain evidence="1">ChiHjej10B9-9673</strain>
    </source>
</reference>
<proteinExistence type="predicted"/>
<evidence type="ECO:0000313" key="1">
    <source>
        <dbReference type="EMBL" id="HIS67619.1"/>
    </source>
</evidence>
<protein>
    <submittedName>
        <fullName evidence="1">Uncharacterized protein</fullName>
    </submittedName>
</protein>
<comment type="caution">
    <text evidence="1">The sequence shown here is derived from an EMBL/GenBank/DDBJ whole genome shotgun (WGS) entry which is preliminary data.</text>
</comment>
<dbReference type="Proteomes" id="UP000824001">
    <property type="component" value="Unassembled WGS sequence"/>
</dbReference>
<dbReference type="EMBL" id="DVJK01000246">
    <property type="protein sequence ID" value="HIS67619.1"/>
    <property type="molecule type" value="Genomic_DNA"/>
</dbReference>
<gene>
    <name evidence="1" type="ORF">IAC18_08630</name>
</gene>